<reference evidence="1 2" key="1">
    <citation type="submission" date="2023-07" db="EMBL/GenBank/DDBJ databases">
        <title>Sequencing the genomes of 1000 actinobacteria strains.</title>
        <authorList>
            <person name="Klenk H.-P."/>
        </authorList>
    </citation>
    <scope>NUCLEOTIDE SEQUENCE [LARGE SCALE GENOMIC DNA]</scope>
    <source>
        <strain evidence="1 2">DSM 44710</strain>
    </source>
</reference>
<sequence length="31" mass="3511">MHTTEAKCADNVIQEVHAPRIMDARTKIEDS</sequence>
<organism evidence="1 2">
    <name type="scientific">Catenuloplanes nepalensis</name>
    <dbReference type="NCBI Taxonomy" id="587533"/>
    <lineage>
        <taxon>Bacteria</taxon>
        <taxon>Bacillati</taxon>
        <taxon>Actinomycetota</taxon>
        <taxon>Actinomycetes</taxon>
        <taxon>Micromonosporales</taxon>
        <taxon>Micromonosporaceae</taxon>
        <taxon>Catenuloplanes</taxon>
    </lineage>
</organism>
<name>A0ABT9MRP5_9ACTN</name>
<proteinExistence type="predicted"/>
<keyword evidence="2" id="KW-1185">Reference proteome</keyword>
<accession>A0ABT9MRP5</accession>
<gene>
    <name evidence="1" type="ORF">J2S43_002597</name>
</gene>
<dbReference type="Proteomes" id="UP001240984">
    <property type="component" value="Unassembled WGS sequence"/>
</dbReference>
<evidence type="ECO:0000313" key="1">
    <source>
        <dbReference type="EMBL" id="MDP9794085.1"/>
    </source>
</evidence>
<protein>
    <submittedName>
        <fullName evidence="1">Uncharacterized protein</fullName>
    </submittedName>
</protein>
<dbReference type="EMBL" id="JAUSRA010000001">
    <property type="protein sequence ID" value="MDP9794085.1"/>
    <property type="molecule type" value="Genomic_DNA"/>
</dbReference>
<evidence type="ECO:0000313" key="2">
    <source>
        <dbReference type="Proteomes" id="UP001240984"/>
    </source>
</evidence>
<comment type="caution">
    <text evidence="1">The sequence shown here is derived from an EMBL/GenBank/DDBJ whole genome shotgun (WGS) entry which is preliminary data.</text>
</comment>